<dbReference type="Pfam" id="PF10902">
    <property type="entry name" value="WYL_2"/>
    <property type="match status" value="1"/>
</dbReference>
<reference evidence="1 2" key="1">
    <citation type="journal article" date="2012" name="J. Bacteriol.">
        <title>Genome Sequence of the Filamentous Bacterium Fibrisoma limi BUZ 3T.</title>
        <authorList>
            <person name="Filippini M."/>
            <person name="Qi W."/>
            <person name="Jaenicke S."/>
            <person name="Goesmann A."/>
            <person name="Smits T.H."/>
            <person name="Bagheri H.C."/>
        </authorList>
    </citation>
    <scope>NUCLEOTIDE SEQUENCE [LARGE SCALE GENOMIC DNA]</scope>
    <source>
        <strain evidence="2">BUZ 3T</strain>
        <plasmid evidence="1 2">pFLIM01</plasmid>
    </source>
</reference>
<evidence type="ECO:0000313" key="1">
    <source>
        <dbReference type="EMBL" id="CCH57574.1"/>
    </source>
</evidence>
<dbReference type="Proteomes" id="UP000009309">
    <property type="component" value="Plasmid pFLIM01"/>
</dbReference>
<keyword evidence="1" id="KW-0614">Plasmid</keyword>
<organism evidence="1 2">
    <name type="scientific">Fibrisoma limi BUZ 3</name>
    <dbReference type="NCBI Taxonomy" id="1185876"/>
    <lineage>
        <taxon>Bacteria</taxon>
        <taxon>Pseudomonadati</taxon>
        <taxon>Bacteroidota</taxon>
        <taxon>Cytophagia</taxon>
        <taxon>Cytophagales</taxon>
        <taxon>Spirosomataceae</taxon>
        <taxon>Fibrisoma</taxon>
    </lineage>
</organism>
<keyword evidence="2" id="KW-1185">Reference proteome</keyword>
<dbReference type="AlphaFoldDB" id="I2GTX3"/>
<name>I2GTX3_9BACT</name>
<sequence>MPHMNSSNSLRNDALMLANQIVKQTGMSFGKAQKQAWATLKLTSLMHQKPVSFFYIKGDGTERFAIGHYGAAEPTPVNGKPTNSIVVRYFDTLANHWRSFRADRLIVC</sequence>
<proteinExistence type="predicted"/>
<dbReference type="InterPro" id="IPR024401">
    <property type="entry name" value="WYL_prot"/>
</dbReference>
<gene>
    <name evidence="1" type="ORF">BN8_p06760</name>
</gene>
<dbReference type="EMBL" id="HE805916">
    <property type="protein sequence ID" value="CCH57574.1"/>
    <property type="molecule type" value="Genomic_DNA"/>
</dbReference>
<geneLocation type="plasmid" evidence="1 2">
    <name>pFLIM01</name>
</geneLocation>
<protein>
    <recommendedName>
        <fullName evidence="3">DUF2693 domain-containing protein</fullName>
    </recommendedName>
</protein>
<evidence type="ECO:0000313" key="2">
    <source>
        <dbReference type="Proteomes" id="UP000009309"/>
    </source>
</evidence>
<evidence type="ECO:0008006" key="3">
    <source>
        <dbReference type="Google" id="ProtNLM"/>
    </source>
</evidence>
<accession>I2GTX3</accession>